<dbReference type="AlphaFoldDB" id="A0A6A5TET3"/>
<dbReference type="PANTHER" id="PTHR40619">
    <property type="entry name" value="FUNGAL STAND N-TERMINAL GOODBYE DOMAIN-CONTAINING PROTEIN"/>
    <property type="match status" value="1"/>
</dbReference>
<proteinExistence type="predicted"/>
<evidence type="ECO:0000313" key="2">
    <source>
        <dbReference type="EMBL" id="KAF1950614.1"/>
    </source>
</evidence>
<organism evidence="2 3">
    <name type="scientific">Byssothecium circinans</name>
    <dbReference type="NCBI Taxonomy" id="147558"/>
    <lineage>
        <taxon>Eukaryota</taxon>
        <taxon>Fungi</taxon>
        <taxon>Dikarya</taxon>
        <taxon>Ascomycota</taxon>
        <taxon>Pezizomycotina</taxon>
        <taxon>Dothideomycetes</taxon>
        <taxon>Pleosporomycetidae</taxon>
        <taxon>Pleosporales</taxon>
        <taxon>Massarineae</taxon>
        <taxon>Massarinaceae</taxon>
        <taxon>Byssothecium</taxon>
    </lineage>
</organism>
<dbReference type="PANTHER" id="PTHR40619:SF3">
    <property type="entry name" value="FUNGAL STAND N-TERMINAL GOODBYE DOMAIN-CONTAINING PROTEIN"/>
    <property type="match status" value="1"/>
</dbReference>
<evidence type="ECO:0000256" key="1">
    <source>
        <dbReference type="SAM" id="Coils"/>
    </source>
</evidence>
<evidence type="ECO:0000313" key="3">
    <source>
        <dbReference type="Proteomes" id="UP000800035"/>
    </source>
</evidence>
<reference evidence="2" key="1">
    <citation type="journal article" date="2020" name="Stud. Mycol.">
        <title>101 Dothideomycetes genomes: a test case for predicting lifestyles and emergence of pathogens.</title>
        <authorList>
            <person name="Haridas S."/>
            <person name="Albert R."/>
            <person name="Binder M."/>
            <person name="Bloem J."/>
            <person name="Labutti K."/>
            <person name="Salamov A."/>
            <person name="Andreopoulos B."/>
            <person name="Baker S."/>
            <person name="Barry K."/>
            <person name="Bills G."/>
            <person name="Bluhm B."/>
            <person name="Cannon C."/>
            <person name="Castanera R."/>
            <person name="Culley D."/>
            <person name="Daum C."/>
            <person name="Ezra D."/>
            <person name="Gonzalez J."/>
            <person name="Henrissat B."/>
            <person name="Kuo A."/>
            <person name="Liang C."/>
            <person name="Lipzen A."/>
            <person name="Lutzoni F."/>
            <person name="Magnuson J."/>
            <person name="Mondo S."/>
            <person name="Nolan M."/>
            <person name="Ohm R."/>
            <person name="Pangilinan J."/>
            <person name="Park H.-J."/>
            <person name="Ramirez L."/>
            <person name="Alfaro M."/>
            <person name="Sun H."/>
            <person name="Tritt A."/>
            <person name="Yoshinaga Y."/>
            <person name="Zwiers L.-H."/>
            <person name="Turgeon B."/>
            <person name="Goodwin S."/>
            <person name="Spatafora J."/>
            <person name="Crous P."/>
            <person name="Grigoriev I."/>
        </authorList>
    </citation>
    <scope>NUCLEOTIDE SEQUENCE</scope>
    <source>
        <strain evidence="2">CBS 675.92</strain>
    </source>
</reference>
<name>A0A6A5TET3_9PLEO</name>
<sequence>MTTITLVNRTNSELSIEERKLVKRSTADFINEHVTQPSELGAPIFRPDSGFVTEDQAKVRDKRQSEIWAEAFREAQNLALVLEQSQGKLKDHDSKFKPISSHNFTLSELTSALEAHKCRYEHEDLKGSRGFLRKGFRKLSENAESFRQWLELVPNSSYSAPIVGSFVVMLAMADRMHKVREEIFSMMVAVPAEFNELRDYLLVYSEVSDETLSKKAAEVCTNISRTLQQAMRFMGENPFKKVFKSLKGESYEKVTMDCVERLTESKKQFRAAIDMHLHSRVGNLFRLAKSSSMLQKMIAWEVLQSRETTLAAINSSHEHLKAELSELRNVVNNAMYNKLLSDEDERGYLAQMAATKLLEIDAQGTKSVSQITIPKFDAKHTQHDILTCLALGSSLSSLEVGRLTFIKQSPIFRKWILESTTSRAIHCDANSDVRPADYISTMSFLCAETAHLLESVKQTVVLSYFCGLRATPASGTRAGAKDLITSLLGQLLEYQTTGLFQDVSIEDRLLEGPKSRRLGGLCEILEALVLQLPEDWSVVCFIDGIEFYETRQRVQGTLEAIRFLLKLIKKLKKHGGPTLKLMVSAAKMSLMVGKEFRPANRMVCSEDPAEESILPADILAGDILGGT</sequence>
<gene>
    <name evidence="2" type="ORF">CC80DRAFT_598036</name>
</gene>
<dbReference type="OrthoDB" id="5419927at2759"/>
<keyword evidence="1" id="KW-0175">Coiled coil</keyword>
<accession>A0A6A5TET3</accession>
<keyword evidence="3" id="KW-1185">Reference proteome</keyword>
<feature type="coiled-coil region" evidence="1">
    <location>
        <begin position="310"/>
        <end position="337"/>
    </location>
</feature>
<protein>
    <submittedName>
        <fullName evidence="2">Uncharacterized protein</fullName>
    </submittedName>
</protein>
<dbReference type="Proteomes" id="UP000800035">
    <property type="component" value="Unassembled WGS sequence"/>
</dbReference>
<dbReference type="EMBL" id="ML977024">
    <property type="protein sequence ID" value="KAF1950614.1"/>
    <property type="molecule type" value="Genomic_DNA"/>
</dbReference>